<dbReference type="Gene3D" id="3.40.50.980">
    <property type="match status" value="3"/>
</dbReference>
<dbReference type="PROSITE" id="PS00455">
    <property type="entry name" value="AMP_BINDING"/>
    <property type="match status" value="1"/>
</dbReference>
<evidence type="ECO:0000313" key="6">
    <source>
        <dbReference type="Proteomes" id="UP000271162"/>
    </source>
</evidence>
<dbReference type="GO" id="GO:0005777">
    <property type="term" value="C:peroxisome"/>
    <property type="evidence" value="ECO:0007669"/>
    <property type="project" value="UniProtKB-SubCell"/>
</dbReference>
<gene>
    <name evidence="5" type="ORF">NBR_LOCUS11612</name>
</gene>
<evidence type="ECO:0000259" key="3">
    <source>
        <dbReference type="Pfam" id="PF00501"/>
    </source>
</evidence>
<evidence type="ECO:0000313" key="5">
    <source>
        <dbReference type="EMBL" id="VDL75201.1"/>
    </source>
</evidence>
<dbReference type="Gene3D" id="3.30.300.30">
    <property type="match status" value="1"/>
</dbReference>
<dbReference type="PANTHER" id="PTHR24096">
    <property type="entry name" value="LONG-CHAIN-FATTY-ACID--COA LIGASE"/>
    <property type="match status" value="1"/>
</dbReference>
<keyword evidence="6" id="KW-1185">Reference proteome</keyword>
<evidence type="ECO:0000259" key="4">
    <source>
        <dbReference type="Pfam" id="PF13193"/>
    </source>
</evidence>
<dbReference type="PANTHER" id="PTHR24096:SF422">
    <property type="entry name" value="BCDNA.GH02901"/>
    <property type="match status" value="1"/>
</dbReference>
<dbReference type="InterPro" id="IPR045851">
    <property type="entry name" value="AMP-bd_C_sf"/>
</dbReference>
<dbReference type="Pfam" id="PF13193">
    <property type="entry name" value="AMP-binding_C"/>
    <property type="match status" value="1"/>
</dbReference>
<dbReference type="GO" id="GO:0016405">
    <property type="term" value="F:CoA-ligase activity"/>
    <property type="evidence" value="ECO:0007669"/>
    <property type="project" value="TreeGrafter"/>
</dbReference>
<evidence type="ECO:0000313" key="7">
    <source>
        <dbReference type="WBParaSite" id="NBR_0001161101-mRNA-1"/>
    </source>
</evidence>
<evidence type="ECO:0000256" key="2">
    <source>
        <dbReference type="ARBA" id="ARBA00023140"/>
    </source>
</evidence>
<feature type="domain" description="AMP-binding enzyme C-terminal" evidence="4">
    <location>
        <begin position="460"/>
        <end position="524"/>
    </location>
</feature>
<reference evidence="5 6" key="2">
    <citation type="submission" date="2018-11" db="EMBL/GenBank/DDBJ databases">
        <authorList>
            <consortium name="Pathogen Informatics"/>
        </authorList>
    </citation>
    <scope>NUCLEOTIDE SEQUENCE [LARGE SCALE GENOMIC DNA]</scope>
</reference>
<sequence length="538" mass="60050">MVVRWILHLQPIRASVQFGSKSFSIAALLEAPIKSDYPAVEIPSIPFHETVLGALREHMKSDQKIAFVCAENQAEITYKTVYDTSHAVSSFLQKNNFQRDVACAVLPNHWAWAPFFLGVAMNGGALTGISPMATEYELKRQLVDSEAKVVLTNTKALNNVLNAAQDCTSVQHVICIRDEKDATFPYGVFCWDRDVVNAPIQSNAPNVNIDIHRDIITLPYSSGTTGTPKGVMITHHNYSAMISIFSQHQRQFMSGALESGWDRHKDKHLLVLPFYHCYGFGFLMNGLISGSPIVMLSHFQPDVFCETVQLHRIRFAPVVPSVLNFLAKSPLCEEYDLNSLELIMSYGMSEATMATHLPDVINGQPFGSVGKLLPNLEMKVSSSLLESDEVPCWETGEVCIRGPTVMHGYFRNTRATEDTITDGWLHTGDIGYLDNNHYLFIVDRLKELIKVKGFQVAPAELEGILLSHPEIHDAAVIGIPDDRFGEIPKAYVLNILFLEKVSPYKYLTGGVEFVDTIPRSQAGKILRRVLRDGHFAEQ</sequence>
<dbReference type="Proteomes" id="UP000271162">
    <property type="component" value="Unassembled WGS sequence"/>
</dbReference>
<dbReference type="OMA" id="RDPYTCG"/>
<proteinExistence type="predicted"/>
<keyword evidence="2" id="KW-0576">Peroxisome</keyword>
<evidence type="ECO:0000256" key="1">
    <source>
        <dbReference type="ARBA" id="ARBA00004275"/>
    </source>
</evidence>
<dbReference type="Gene3D" id="2.30.38.10">
    <property type="entry name" value="Luciferase, Domain 3"/>
    <property type="match status" value="1"/>
</dbReference>
<dbReference type="SUPFAM" id="SSF56801">
    <property type="entry name" value="Acetyl-CoA synthetase-like"/>
    <property type="match status" value="1"/>
</dbReference>
<organism evidence="7">
    <name type="scientific">Nippostrongylus brasiliensis</name>
    <name type="common">Rat hookworm</name>
    <dbReference type="NCBI Taxonomy" id="27835"/>
    <lineage>
        <taxon>Eukaryota</taxon>
        <taxon>Metazoa</taxon>
        <taxon>Ecdysozoa</taxon>
        <taxon>Nematoda</taxon>
        <taxon>Chromadorea</taxon>
        <taxon>Rhabditida</taxon>
        <taxon>Rhabditina</taxon>
        <taxon>Rhabditomorpha</taxon>
        <taxon>Strongyloidea</taxon>
        <taxon>Heligmosomidae</taxon>
        <taxon>Nippostrongylus</taxon>
    </lineage>
</organism>
<dbReference type="InterPro" id="IPR000873">
    <property type="entry name" value="AMP-dep_synth/lig_dom"/>
</dbReference>
<dbReference type="EMBL" id="UYSL01020562">
    <property type="protein sequence ID" value="VDL75201.1"/>
    <property type="molecule type" value="Genomic_DNA"/>
</dbReference>
<reference evidence="7" key="1">
    <citation type="submission" date="2016-04" db="UniProtKB">
        <authorList>
            <consortium name="WormBaseParasite"/>
        </authorList>
    </citation>
    <scope>IDENTIFICATION</scope>
</reference>
<feature type="domain" description="AMP-dependent synthetase/ligase" evidence="3">
    <location>
        <begin position="62"/>
        <end position="344"/>
    </location>
</feature>
<dbReference type="InterPro" id="IPR020845">
    <property type="entry name" value="AMP-binding_CS"/>
</dbReference>
<name>A0A0N4Y6B0_NIPBR</name>
<dbReference type="STRING" id="27835.A0A0N4Y6B0"/>
<dbReference type="Pfam" id="PF00501">
    <property type="entry name" value="AMP-binding"/>
    <property type="match status" value="1"/>
</dbReference>
<accession>A0A0N4Y6B0</accession>
<dbReference type="InterPro" id="IPR025110">
    <property type="entry name" value="AMP-bd_C"/>
</dbReference>
<protein>
    <submittedName>
        <fullName evidence="7">4-coumarate--CoA ligase</fullName>
    </submittedName>
</protein>
<dbReference type="WBParaSite" id="NBR_0001161101-mRNA-1">
    <property type="protein sequence ID" value="NBR_0001161101-mRNA-1"/>
    <property type="gene ID" value="NBR_0001161101"/>
</dbReference>
<comment type="subcellular location">
    <subcellularLocation>
        <location evidence="1">Peroxisome</location>
    </subcellularLocation>
</comment>
<dbReference type="AlphaFoldDB" id="A0A0N4Y6B0"/>